<keyword evidence="2 9" id="KW-0813">Transport</keyword>
<sequence>MNPISTVKSNWRVLLLVAFVGFAVVALFIPGGIVADNSVAGNESLQESPTNLEFGLGLEGGTRLRAPVTGMTAEGVAPDAVSDNGQVDQNRIDELEAALRGDGADQLGLEPANASVHVQDDGTVVAEVFTDDVSQAEFAAALQSAGADVSEDDIRDGVSQRTRDQIIETIQTKINAAGLSGGTVYEQTTPNGDHYIVVEVPNMGSDELRTILSERGVVEVVAYYPTESGNQTNETVLTGDDIASVDPPRQEQSRPGQASQGYVVPVQVSEDAAPGFQQQMNEQGFTDPSEGMGRCSLDTTNGTVDFDHENDQYCLVTVTDGKPVAAHSMGSSLAETMQSQEWANDPIFQMGAQNQQDAQSLSVNLQAGSLRAPLDFGESQVYSIEAAHADQFKQYSLLIGLLSVFTVSGVVYARYTDTRVALPMIVTALAEVVVLLGFAALIRMPLDLSHVAGFIAVVGTGVDDLVIIADEVMDEGDVSSERVFQSRFRKAFWVIGAAAATTVVALSPLAVLSLGDLRGFAIITILGVFIGVLITRPAYGDILRRLLTDR</sequence>
<dbReference type="OrthoDB" id="146638at2157"/>
<dbReference type="InterPro" id="IPR048634">
    <property type="entry name" value="SecD_SecF_C"/>
</dbReference>
<protein>
    <recommendedName>
        <fullName evidence="9">Protein-export membrane protein SecD</fullName>
    </recommendedName>
</protein>
<keyword evidence="6 9" id="KW-1133">Transmembrane helix</keyword>
<keyword evidence="8 9" id="KW-0472">Membrane</keyword>
<evidence type="ECO:0000256" key="8">
    <source>
        <dbReference type="ARBA" id="ARBA00023136"/>
    </source>
</evidence>
<proteinExistence type="inferred from homology"/>
<comment type="similarity">
    <text evidence="9">Belongs to the SecD/SecF family. SecD subfamily.</text>
</comment>
<evidence type="ECO:0000256" key="7">
    <source>
        <dbReference type="ARBA" id="ARBA00023010"/>
    </source>
</evidence>
<dbReference type="GO" id="GO:0065002">
    <property type="term" value="P:intracellular protein transmembrane transport"/>
    <property type="evidence" value="ECO:0007669"/>
    <property type="project" value="UniProtKB-UniRule"/>
</dbReference>
<dbReference type="Proteomes" id="UP000324021">
    <property type="component" value="Unassembled WGS sequence"/>
</dbReference>
<dbReference type="Gene3D" id="3.30.70.3220">
    <property type="match status" value="1"/>
</dbReference>
<evidence type="ECO:0000259" key="10">
    <source>
        <dbReference type="Pfam" id="PF02355"/>
    </source>
</evidence>
<dbReference type="HAMAP" id="MF_01463_A">
    <property type="entry name" value="SecD_A"/>
    <property type="match status" value="1"/>
</dbReference>
<evidence type="ECO:0000256" key="2">
    <source>
        <dbReference type="ARBA" id="ARBA00022448"/>
    </source>
</evidence>
<reference evidence="12" key="2">
    <citation type="submission" date="2016-10" db="EMBL/GenBank/DDBJ databases">
        <authorList>
            <person name="de Groot N.N."/>
        </authorList>
    </citation>
    <scope>NUCLEOTIDE SEQUENCE [LARGE SCALE GENOMIC DNA]</scope>
    <source>
        <strain evidence="12">CDM_6</strain>
    </source>
</reference>
<keyword evidence="13" id="KW-1185">Reference proteome</keyword>
<keyword evidence="4 9" id="KW-0812">Transmembrane</keyword>
<dbReference type="EMBL" id="FOIC01000008">
    <property type="protein sequence ID" value="SET54122.1"/>
    <property type="molecule type" value="Genomic_DNA"/>
</dbReference>
<evidence type="ECO:0000256" key="4">
    <source>
        <dbReference type="ARBA" id="ARBA00022692"/>
    </source>
</evidence>
<dbReference type="GO" id="GO:0005886">
    <property type="term" value="C:plasma membrane"/>
    <property type="evidence" value="ECO:0007669"/>
    <property type="project" value="UniProtKB-SubCell"/>
</dbReference>
<evidence type="ECO:0000256" key="3">
    <source>
        <dbReference type="ARBA" id="ARBA00022475"/>
    </source>
</evidence>
<dbReference type="Pfam" id="PF02355">
    <property type="entry name" value="SecD_SecF_C"/>
    <property type="match status" value="1"/>
</dbReference>
<evidence type="ECO:0000313" key="13">
    <source>
        <dbReference type="Proteomes" id="UP000199320"/>
    </source>
</evidence>
<evidence type="ECO:0000313" key="12">
    <source>
        <dbReference type="EMBL" id="SET54122.1"/>
    </source>
</evidence>
<comment type="caution">
    <text evidence="9">Lacks conserved residue(s) required for the propagation of feature annotation.</text>
</comment>
<gene>
    <name evidence="9" type="primary">secD</name>
    <name evidence="12" type="ORF">SAMN04488694_10835</name>
    <name evidence="11" type="ORF">SAMN05192552_101135</name>
</gene>
<name>A0A1G6RE67_9EURY</name>
<comment type="subcellular location">
    <subcellularLocation>
        <location evidence="1 9">Cell membrane</location>
        <topology evidence="1 9">Multi-pass membrane protein</topology>
    </subcellularLocation>
</comment>
<evidence type="ECO:0000256" key="1">
    <source>
        <dbReference type="ARBA" id="ARBA00004651"/>
    </source>
</evidence>
<organism evidence="11 14">
    <name type="scientific">Natrinema hispanicum</name>
    <dbReference type="NCBI Taxonomy" id="392421"/>
    <lineage>
        <taxon>Archaea</taxon>
        <taxon>Methanobacteriati</taxon>
        <taxon>Methanobacteriota</taxon>
        <taxon>Stenosarchaea group</taxon>
        <taxon>Halobacteria</taxon>
        <taxon>Halobacteriales</taxon>
        <taxon>Natrialbaceae</taxon>
        <taxon>Natrinema</taxon>
    </lineage>
</organism>
<evidence type="ECO:0000313" key="14">
    <source>
        <dbReference type="Proteomes" id="UP000324021"/>
    </source>
</evidence>
<feature type="transmembrane region" description="Helical" evidence="9">
    <location>
        <begin position="395"/>
        <end position="413"/>
    </location>
</feature>
<evidence type="ECO:0000256" key="9">
    <source>
        <dbReference type="HAMAP-Rule" id="MF_01463"/>
    </source>
</evidence>
<evidence type="ECO:0000256" key="6">
    <source>
        <dbReference type="ARBA" id="ARBA00022989"/>
    </source>
</evidence>
<keyword evidence="7 9" id="KW-0811">Translocation</keyword>
<feature type="transmembrane region" description="Helical" evidence="9">
    <location>
        <begin position="517"/>
        <end position="535"/>
    </location>
</feature>
<dbReference type="PANTHER" id="PTHR30081:SF1">
    <property type="entry name" value="PROTEIN TRANSLOCASE SUBUNIT SECD"/>
    <property type="match status" value="1"/>
</dbReference>
<dbReference type="NCBIfam" id="NF006215">
    <property type="entry name" value="PRK08343.1-1"/>
    <property type="match status" value="1"/>
</dbReference>
<keyword evidence="5 9" id="KW-0653">Protein transport</keyword>
<feature type="transmembrane region" description="Helical" evidence="9">
    <location>
        <begin position="420"/>
        <end position="442"/>
    </location>
</feature>
<evidence type="ECO:0000313" key="11">
    <source>
        <dbReference type="EMBL" id="SDD02929.1"/>
    </source>
</evidence>
<dbReference type="EMBL" id="FMZP01000011">
    <property type="protein sequence ID" value="SDD02929.1"/>
    <property type="molecule type" value="Genomic_DNA"/>
</dbReference>
<dbReference type="Proteomes" id="UP000199320">
    <property type="component" value="Unassembled WGS sequence"/>
</dbReference>
<keyword evidence="3 9" id="KW-1003">Cell membrane</keyword>
<evidence type="ECO:0000256" key="5">
    <source>
        <dbReference type="ARBA" id="ARBA00022927"/>
    </source>
</evidence>
<dbReference type="SUPFAM" id="SSF82866">
    <property type="entry name" value="Multidrug efflux transporter AcrB transmembrane domain"/>
    <property type="match status" value="1"/>
</dbReference>
<comment type="subunit">
    <text evidence="9">Part of the protein translocation apparatus. Forms a complex with SecF.</text>
</comment>
<dbReference type="AlphaFoldDB" id="A0A1G6RE67"/>
<reference evidence="13 14" key="1">
    <citation type="submission" date="2016-10" db="EMBL/GenBank/DDBJ databases">
        <authorList>
            <person name="Varghese N."/>
            <person name="Submissions S."/>
        </authorList>
    </citation>
    <scope>NUCLEOTIDE SEQUENCE [LARGE SCALE GENOMIC DNA]</scope>
    <source>
        <strain evidence="11 14">CDM_1</strain>
        <strain evidence="13">CDM_6</strain>
    </source>
</reference>
<dbReference type="GO" id="GO:0006605">
    <property type="term" value="P:protein targeting"/>
    <property type="evidence" value="ECO:0007669"/>
    <property type="project" value="UniProtKB-UniRule"/>
</dbReference>
<feature type="domain" description="Protein export membrane protein SecD/SecF C-terminal" evidence="10">
    <location>
        <begin position="379"/>
        <end position="533"/>
    </location>
</feature>
<dbReference type="PANTHER" id="PTHR30081">
    <property type="entry name" value="PROTEIN-EXPORT MEMBRANE PROTEIN SEC"/>
    <property type="match status" value="1"/>
</dbReference>
<accession>A0A1G6RE67</accession>
<dbReference type="STRING" id="392421.SAMN04488694_10835"/>
<feature type="transmembrane region" description="Helical" evidence="9">
    <location>
        <begin position="491"/>
        <end position="511"/>
    </location>
</feature>
<comment type="function">
    <text evidence="9">Involved in protein export.</text>
</comment>
<dbReference type="RefSeq" id="WP_092932507.1">
    <property type="nucleotide sequence ID" value="NZ_FMZP01000011.1"/>
</dbReference>
<dbReference type="Gene3D" id="1.20.1640.10">
    <property type="entry name" value="Multidrug efflux transporter AcrB transmembrane domain"/>
    <property type="match status" value="1"/>
</dbReference>
<dbReference type="InterPro" id="IPR022813">
    <property type="entry name" value="SecD/SecF_arch_bac"/>
</dbReference>
<dbReference type="InterPro" id="IPR024912">
    <property type="entry name" value="SecD_arc"/>
</dbReference>
<feature type="transmembrane region" description="Helical" evidence="9">
    <location>
        <begin position="448"/>
        <end position="470"/>
    </location>
</feature>